<dbReference type="EMBL" id="JMKJ01000288">
    <property type="protein sequence ID" value="KGG51415.1"/>
    <property type="molecule type" value="Genomic_DNA"/>
</dbReference>
<dbReference type="AlphaFoldDB" id="A0A098VR65"/>
<gene>
    <name evidence="3" type="ORF">DI09_35p30</name>
</gene>
<dbReference type="GeneID" id="25259693"/>
<keyword evidence="1" id="KW-0175">Coiled coil</keyword>
<accession>A0A098VR65</accession>
<evidence type="ECO:0000256" key="2">
    <source>
        <dbReference type="SAM" id="MobiDB-lite"/>
    </source>
</evidence>
<dbReference type="VEuPathDB" id="MicrosporidiaDB:DI09_35p30"/>
<evidence type="ECO:0000313" key="3">
    <source>
        <dbReference type="EMBL" id="KGG51415.1"/>
    </source>
</evidence>
<proteinExistence type="predicted"/>
<dbReference type="GO" id="GO:0005634">
    <property type="term" value="C:nucleus"/>
    <property type="evidence" value="ECO:0007669"/>
    <property type="project" value="TreeGrafter"/>
</dbReference>
<reference evidence="3 4" key="1">
    <citation type="submission" date="2014-04" db="EMBL/GenBank/DDBJ databases">
        <title>A new species of microsporidia sheds light on the evolution of extreme parasitism.</title>
        <authorList>
            <person name="Haag K.L."/>
            <person name="James T.Y."/>
            <person name="Larsson R."/>
            <person name="Schaer T.M."/>
            <person name="Refardt D."/>
            <person name="Pombert J.-F."/>
            <person name="Ebert D."/>
        </authorList>
    </citation>
    <scope>NUCLEOTIDE SEQUENCE [LARGE SCALE GENOMIC DNA]</scope>
    <source>
        <strain evidence="3 4">UGP3</strain>
        <tissue evidence="3">Spores</tissue>
    </source>
</reference>
<evidence type="ECO:0000313" key="4">
    <source>
        <dbReference type="Proteomes" id="UP000029725"/>
    </source>
</evidence>
<keyword evidence="4" id="KW-1185">Reference proteome</keyword>
<dbReference type="RefSeq" id="XP_013237873.1">
    <property type="nucleotide sequence ID" value="XM_013382419.1"/>
</dbReference>
<dbReference type="InterPro" id="IPR025066">
    <property type="entry name" value="CCDC174-like"/>
</dbReference>
<name>A0A098VR65_9MICR</name>
<protein>
    <submittedName>
        <fullName evidence="3">Uncharacterized protein</fullName>
    </submittedName>
</protein>
<dbReference type="OrthoDB" id="333551at2759"/>
<dbReference type="Pfam" id="PF13300">
    <property type="entry name" value="DUF4078"/>
    <property type="match status" value="1"/>
</dbReference>
<evidence type="ECO:0000256" key="1">
    <source>
        <dbReference type="ARBA" id="ARBA00023054"/>
    </source>
</evidence>
<sequence>MNVNNSYKSISQSSILNLKAELFKKKASIQQVSNANLNQDLYFSVKPKVSPSPVEEAQIPPPKKSGPPLEKPLNEKIKLSLNMKAEKYRKLLLKSTYEDYEPLEEDSLVDFSRMPVEDTEKLLSRLIREEENNEEVIHSQGPQHILTFDDPLEEVIDEFGRTRMVPRHEAIRIKHEQDVHGNSPIPLSMSPMVQDEYKPVQNAHYSEDFEIRTKSVFFYRFSANEDMRQEQMKALRALESLSDTQRAAVQQAKRLDLHRRANRKEIILSKRQEFISLMCVHPLTEV</sequence>
<dbReference type="HOGENOM" id="CLU_973452_0_0_1"/>
<comment type="caution">
    <text evidence="3">The sequence shown here is derived from an EMBL/GenBank/DDBJ whole genome shotgun (WGS) entry which is preliminary data.</text>
</comment>
<feature type="region of interest" description="Disordered" evidence="2">
    <location>
        <begin position="51"/>
        <end position="72"/>
    </location>
</feature>
<dbReference type="PANTHER" id="PTHR15885:SF1">
    <property type="entry name" value="COILED-COIL DOMAIN-CONTAINING PROTEIN 174"/>
    <property type="match status" value="1"/>
</dbReference>
<dbReference type="PANTHER" id="PTHR15885">
    <property type="entry name" value="COILED-COIL DOMAIN-CONTAINING PROTEIN 174"/>
    <property type="match status" value="1"/>
</dbReference>
<dbReference type="Proteomes" id="UP000029725">
    <property type="component" value="Unassembled WGS sequence"/>
</dbReference>
<organism evidence="3 4">
    <name type="scientific">Mitosporidium daphniae</name>
    <dbReference type="NCBI Taxonomy" id="1485682"/>
    <lineage>
        <taxon>Eukaryota</taxon>
        <taxon>Fungi</taxon>
        <taxon>Fungi incertae sedis</taxon>
        <taxon>Microsporidia</taxon>
        <taxon>Mitosporidium</taxon>
    </lineage>
</organism>